<comment type="caution">
    <text evidence="1">The sequence shown here is derived from an EMBL/GenBank/DDBJ whole genome shotgun (WGS) entry which is preliminary data.</text>
</comment>
<keyword evidence="2" id="KW-1185">Reference proteome</keyword>
<dbReference type="EMBL" id="CAKMRJ010001112">
    <property type="protein sequence ID" value="CAH1421339.1"/>
    <property type="molecule type" value="Genomic_DNA"/>
</dbReference>
<protein>
    <recommendedName>
        <fullName evidence="3">Reverse transcriptase zinc-binding domain-containing protein</fullName>
    </recommendedName>
</protein>
<dbReference type="AlphaFoldDB" id="A0AAU9MB66"/>
<accession>A0AAU9MB66</accession>
<evidence type="ECO:0000313" key="1">
    <source>
        <dbReference type="EMBL" id="CAH1421339.1"/>
    </source>
</evidence>
<name>A0AAU9MB66_9ASTR</name>
<evidence type="ECO:0000313" key="2">
    <source>
        <dbReference type="Proteomes" id="UP001157418"/>
    </source>
</evidence>
<gene>
    <name evidence="1" type="ORF">LVIROSA_LOCUS8748</name>
</gene>
<dbReference type="PANTHER" id="PTHR36617">
    <property type="entry name" value="PROTEIN, PUTATIVE-RELATED"/>
    <property type="match status" value="1"/>
</dbReference>
<organism evidence="1 2">
    <name type="scientific">Lactuca virosa</name>
    <dbReference type="NCBI Taxonomy" id="75947"/>
    <lineage>
        <taxon>Eukaryota</taxon>
        <taxon>Viridiplantae</taxon>
        <taxon>Streptophyta</taxon>
        <taxon>Embryophyta</taxon>
        <taxon>Tracheophyta</taxon>
        <taxon>Spermatophyta</taxon>
        <taxon>Magnoliopsida</taxon>
        <taxon>eudicotyledons</taxon>
        <taxon>Gunneridae</taxon>
        <taxon>Pentapetalae</taxon>
        <taxon>asterids</taxon>
        <taxon>campanulids</taxon>
        <taxon>Asterales</taxon>
        <taxon>Asteraceae</taxon>
        <taxon>Cichorioideae</taxon>
        <taxon>Cichorieae</taxon>
        <taxon>Lactucinae</taxon>
        <taxon>Lactuca</taxon>
    </lineage>
</organism>
<proteinExistence type="predicted"/>
<reference evidence="1 2" key="1">
    <citation type="submission" date="2022-01" db="EMBL/GenBank/DDBJ databases">
        <authorList>
            <person name="Xiong W."/>
            <person name="Schranz E."/>
        </authorList>
    </citation>
    <scope>NUCLEOTIDE SEQUENCE [LARGE SCALE GENOMIC DNA]</scope>
</reference>
<dbReference type="PANTHER" id="PTHR36617:SF16">
    <property type="entry name" value="OS04G0516500 PROTEIN"/>
    <property type="match status" value="1"/>
</dbReference>
<evidence type="ECO:0008006" key="3">
    <source>
        <dbReference type="Google" id="ProtNLM"/>
    </source>
</evidence>
<dbReference type="Proteomes" id="UP001157418">
    <property type="component" value="Unassembled WGS sequence"/>
</dbReference>
<sequence length="128" mass="15055">MLRFGRLFSLATNQDAWVSEFWSSVGWKFHWRRGIRGGVESTQFDDLVELLSPIRLGVLPDKCIWDLDPSGIFSVSSTRNWVDVMRLPLGSFPTRWNRFVPIKINIFLWRVILDRMSVRVKLVERGWS</sequence>